<dbReference type="SUPFAM" id="SSF56672">
    <property type="entry name" value="DNA/RNA polymerases"/>
    <property type="match status" value="1"/>
</dbReference>
<evidence type="ECO:0000259" key="1">
    <source>
        <dbReference type="Pfam" id="PF07727"/>
    </source>
</evidence>
<dbReference type="InterPro" id="IPR043502">
    <property type="entry name" value="DNA/RNA_pol_sf"/>
</dbReference>
<proteinExistence type="predicted"/>
<accession>A0A6V7QA77</accession>
<evidence type="ECO:0000313" key="2">
    <source>
        <dbReference type="EMBL" id="CAD1839765.1"/>
    </source>
</evidence>
<protein>
    <recommendedName>
        <fullName evidence="1">Reverse transcriptase Ty1/copia-type domain-containing protein</fullName>
    </recommendedName>
</protein>
<dbReference type="Pfam" id="PF07727">
    <property type="entry name" value="RVT_2"/>
    <property type="match status" value="1"/>
</dbReference>
<name>A0A6V7QA77_ANACO</name>
<gene>
    <name evidence="2" type="ORF">CB5_LOCUS22976</name>
</gene>
<feature type="domain" description="Reverse transcriptase Ty1/copia-type" evidence="1">
    <location>
        <begin position="30"/>
        <end position="113"/>
    </location>
</feature>
<sequence>MVEPDTYEQASQDSKWVEAMQAELQALEENNTWTMVPLPPGHKPIGCKWVFKIKYNSNGTVERYKARLIAKGFTQREGIDYTETFTPVAKLTTVRCLLAVAAVRNWRLHQMDV</sequence>
<dbReference type="AlphaFoldDB" id="A0A6V7QA77"/>
<organism evidence="2">
    <name type="scientific">Ananas comosus var. bracteatus</name>
    <name type="common">red pineapple</name>
    <dbReference type="NCBI Taxonomy" id="296719"/>
    <lineage>
        <taxon>Eukaryota</taxon>
        <taxon>Viridiplantae</taxon>
        <taxon>Streptophyta</taxon>
        <taxon>Embryophyta</taxon>
        <taxon>Tracheophyta</taxon>
        <taxon>Spermatophyta</taxon>
        <taxon>Magnoliopsida</taxon>
        <taxon>Liliopsida</taxon>
        <taxon>Poales</taxon>
        <taxon>Bromeliaceae</taxon>
        <taxon>Bromelioideae</taxon>
        <taxon>Ananas</taxon>
    </lineage>
</organism>
<dbReference type="InterPro" id="IPR013103">
    <property type="entry name" value="RVT_2"/>
</dbReference>
<reference evidence="2" key="1">
    <citation type="submission" date="2020-07" db="EMBL/GenBank/DDBJ databases">
        <authorList>
            <person name="Lin J."/>
        </authorList>
    </citation>
    <scope>NUCLEOTIDE SEQUENCE</scope>
</reference>
<dbReference type="EMBL" id="LR862134">
    <property type="protein sequence ID" value="CAD1839765.1"/>
    <property type="molecule type" value="Genomic_DNA"/>
</dbReference>